<evidence type="ECO:0000313" key="3">
    <source>
        <dbReference type="EMBL" id="CAF1660413.1"/>
    </source>
</evidence>
<name>A0A816FEA5_9BILA</name>
<accession>A0A816FEA5</accession>
<feature type="compositionally biased region" description="Polar residues" evidence="1">
    <location>
        <begin position="67"/>
        <end position="88"/>
    </location>
</feature>
<dbReference type="AlphaFoldDB" id="A0A816FEA5"/>
<feature type="region of interest" description="Disordered" evidence="1">
    <location>
        <begin position="62"/>
        <end position="99"/>
    </location>
</feature>
<evidence type="ECO:0000313" key="2">
    <source>
        <dbReference type="EMBL" id="CAF1516868.1"/>
    </source>
</evidence>
<proteinExistence type="predicted"/>
<reference evidence="3" key="1">
    <citation type="submission" date="2021-02" db="EMBL/GenBank/DDBJ databases">
        <authorList>
            <person name="Nowell W R."/>
        </authorList>
    </citation>
    <scope>NUCLEOTIDE SEQUENCE</scope>
</reference>
<organism evidence="3 4">
    <name type="scientific">Rotaria sordida</name>
    <dbReference type="NCBI Taxonomy" id="392033"/>
    <lineage>
        <taxon>Eukaryota</taxon>
        <taxon>Metazoa</taxon>
        <taxon>Spiralia</taxon>
        <taxon>Gnathifera</taxon>
        <taxon>Rotifera</taxon>
        <taxon>Eurotatoria</taxon>
        <taxon>Bdelloidea</taxon>
        <taxon>Philodinida</taxon>
        <taxon>Philodinidae</taxon>
        <taxon>Rotaria</taxon>
    </lineage>
</organism>
<dbReference type="EMBL" id="CAJNOL010012588">
    <property type="protein sequence ID" value="CAF1660413.1"/>
    <property type="molecule type" value="Genomic_DNA"/>
</dbReference>
<sequence length="112" mass="12246">MDKIKCCCGKMISLTINHGKFQISNFYRHLQGSRSGITCRKIKELIKNQQLPVVNIINNQQSSSVSTAATDPTLSSNFVPSTTEPVTMSSNSTNSLSSSITISVHDRGLNEK</sequence>
<dbReference type="Proteomes" id="UP000663870">
    <property type="component" value="Unassembled WGS sequence"/>
</dbReference>
<comment type="caution">
    <text evidence="3">The sequence shown here is derived from an EMBL/GenBank/DDBJ whole genome shotgun (WGS) entry which is preliminary data.</text>
</comment>
<evidence type="ECO:0000256" key="1">
    <source>
        <dbReference type="SAM" id="MobiDB-lite"/>
    </source>
</evidence>
<dbReference type="EMBL" id="CAJNOH010010759">
    <property type="protein sequence ID" value="CAF1516868.1"/>
    <property type="molecule type" value="Genomic_DNA"/>
</dbReference>
<keyword evidence="4" id="KW-1185">Reference proteome</keyword>
<feature type="compositionally biased region" description="Low complexity" evidence="1">
    <location>
        <begin position="89"/>
        <end position="99"/>
    </location>
</feature>
<gene>
    <name evidence="3" type="ORF">JXQ802_LOCUS55978</name>
    <name evidence="2" type="ORF">PYM288_LOCUS39431</name>
</gene>
<dbReference type="Proteomes" id="UP000663854">
    <property type="component" value="Unassembled WGS sequence"/>
</dbReference>
<evidence type="ECO:0000313" key="4">
    <source>
        <dbReference type="Proteomes" id="UP000663870"/>
    </source>
</evidence>
<protein>
    <submittedName>
        <fullName evidence="3">Uncharacterized protein</fullName>
    </submittedName>
</protein>